<organism evidence="1">
    <name type="scientific">Lepeophtheirus salmonis</name>
    <name type="common">Salmon louse</name>
    <name type="synonym">Caligus salmonis</name>
    <dbReference type="NCBI Taxonomy" id="72036"/>
    <lineage>
        <taxon>Eukaryota</taxon>
        <taxon>Metazoa</taxon>
        <taxon>Ecdysozoa</taxon>
        <taxon>Arthropoda</taxon>
        <taxon>Crustacea</taxon>
        <taxon>Multicrustacea</taxon>
        <taxon>Hexanauplia</taxon>
        <taxon>Copepoda</taxon>
        <taxon>Siphonostomatoida</taxon>
        <taxon>Caligidae</taxon>
        <taxon>Lepeophtheirus</taxon>
    </lineage>
</organism>
<name>A0A0K2UZQ8_LEPSM</name>
<reference evidence="1" key="1">
    <citation type="submission" date="2014-05" db="EMBL/GenBank/DDBJ databases">
        <authorList>
            <person name="Chronopoulou M."/>
        </authorList>
    </citation>
    <scope>NUCLEOTIDE SEQUENCE</scope>
    <source>
        <tissue evidence="1">Whole organism</tissue>
    </source>
</reference>
<accession>A0A0K2UZQ8</accession>
<protein>
    <submittedName>
        <fullName evidence="1">Uncharacterized protein</fullName>
    </submittedName>
</protein>
<evidence type="ECO:0000313" key="1">
    <source>
        <dbReference type="EMBL" id="CDW43570.1"/>
    </source>
</evidence>
<dbReference type="AlphaFoldDB" id="A0A0K2UZQ8"/>
<proteinExistence type="predicted"/>
<dbReference type="EMBL" id="HACA01026209">
    <property type="protein sequence ID" value="CDW43570.1"/>
    <property type="molecule type" value="Transcribed_RNA"/>
</dbReference>
<sequence length="86" mass="10121">MIHRCCNELYIFNMIKPVGFVQCISSSLFTSTLNWSKWDRKFGLSTKHKEMYTNGCINRSWVSLGPPSWYNRKINSQESLDHNEKS</sequence>